<evidence type="ECO:0000256" key="3">
    <source>
        <dbReference type="ARBA" id="ARBA00001947"/>
    </source>
</evidence>
<dbReference type="PANTHER" id="PTHR43622:SF1">
    <property type="entry name" value="3-DEHYDROQUINATE SYNTHASE"/>
    <property type="match status" value="1"/>
</dbReference>
<protein>
    <submittedName>
        <fullName evidence="12">3-dehydroquinate synthase</fullName>
    </submittedName>
</protein>
<keyword evidence="4" id="KW-0479">Metal-binding</keyword>
<evidence type="ECO:0000256" key="2">
    <source>
        <dbReference type="ARBA" id="ARBA00001941"/>
    </source>
</evidence>
<dbReference type="InterPro" id="IPR050071">
    <property type="entry name" value="Dehydroquinate_synthase"/>
</dbReference>
<dbReference type="Pfam" id="PF24621">
    <property type="entry name" value="DHQS_C"/>
    <property type="match status" value="1"/>
</dbReference>
<keyword evidence="7" id="KW-0520">NAD</keyword>
<gene>
    <name evidence="12" type="ORF">JSR06_00790</name>
</gene>
<dbReference type="PANTHER" id="PTHR43622">
    <property type="entry name" value="3-DEHYDROQUINATE SYNTHASE"/>
    <property type="match status" value="1"/>
</dbReference>
<evidence type="ECO:0000313" key="12">
    <source>
        <dbReference type="EMBL" id="QSW37978.1"/>
    </source>
</evidence>
<evidence type="ECO:0000256" key="8">
    <source>
        <dbReference type="ARBA" id="ARBA00023239"/>
    </source>
</evidence>
<proteinExistence type="predicted"/>
<evidence type="ECO:0000256" key="4">
    <source>
        <dbReference type="ARBA" id="ARBA00022723"/>
    </source>
</evidence>
<accession>A0A974X9B0</accession>
<evidence type="ECO:0000256" key="1">
    <source>
        <dbReference type="ARBA" id="ARBA00001911"/>
    </source>
</evidence>
<sequence>MINYFIKNSKFGSICISDNLTELCKFISKLKHVFYIVDENIYYKYNDIFNLKLNNSIIIKSGEQSKNIYIYNLIINKLVICKYYKKTNIVSIGGGVIGDLSGFVASTFYRGVKLIHIPTTLLSQVDSSIGGKNAVNSSYGKNLIGSYYHPNYIFICNDFLKSLSNYYYLMGLSEVLKSSVIFDRNFLKYLYLNYDNIINRKKYIIKYIVKKAVFLKLSVVKIDEKEDLLLRYKLNLGHTYAHSIEKYLNYTINHGEAVYYGMIFASILSINNLNYLDINYIRKLIFRLNPYICNNILRINISKISKNISFDKKKLDFSKTSFIIIKRIGSVNIKTLNLNQKKIKLSIRTSLSKLVNKV</sequence>
<dbReference type="Proteomes" id="UP000663347">
    <property type="component" value="Chromosome"/>
</dbReference>
<reference evidence="12" key="2">
    <citation type="submission" date="2021-03" db="EMBL/GenBank/DDBJ databases">
        <title>Alternative transmission patterns in independently acquired nutritional co-symbionts of Dictyopharidae planthoppers.</title>
        <authorList>
            <person name="Michalik A."/>
            <person name="Lukasik P."/>
        </authorList>
    </citation>
    <scope>NUCLEOTIDE SEQUENCE</scope>
    <source>
        <strain evidence="12">RANSCY</strain>
    </source>
</reference>
<dbReference type="InterPro" id="IPR056179">
    <property type="entry name" value="DHQS_C"/>
</dbReference>
<evidence type="ECO:0000256" key="9">
    <source>
        <dbReference type="ARBA" id="ARBA00023285"/>
    </source>
</evidence>
<dbReference type="SUPFAM" id="SSF56796">
    <property type="entry name" value="Dehydroquinate synthase-like"/>
    <property type="match status" value="1"/>
</dbReference>
<comment type="cofactor">
    <cofactor evidence="1">
        <name>NAD(+)</name>
        <dbReference type="ChEBI" id="CHEBI:57540"/>
    </cofactor>
</comment>
<feature type="domain" description="3-dehydroquinate synthase N-terminal" evidence="10">
    <location>
        <begin position="57"/>
        <end position="165"/>
    </location>
</feature>
<dbReference type="GO" id="GO:0003856">
    <property type="term" value="F:3-dehydroquinate synthase activity"/>
    <property type="evidence" value="ECO:0007669"/>
    <property type="project" value="TreeGrafter"/>
</dbReference>
<dbReference type="GO" id="GO:0046872">
    <property type="term" value="F:metal ion binding"/>
    <property type="evidence" value="ECO:0007669"/>
    <property type="project" value="UniProtKB-KW"/>
</dbReference>
<comment type="cofactor">
    <cofactor evidence="2">
        <name>Co(2+)</name>
        <dbReference type="ChEBI" id="CHEBI:48828"/>
    </cofactor>
</comment>
<comment type="cofactor">
    <cofactor evidence="3">
        <name>Zn(2+)</name>
        <dbReference type="ChEBI" id="CHEBI:29105"/>
    </cofactor>
</comment>
<evidence type="ECO:0000256" key="7">
    <source>
        <dbReference type="ARBA" id="ARBA00023027"/>
    </source>
</evidence>
<keyword evidence="8" id="KW-0456">Lyase</keyword>
<dbReference type="CDD" id="cd08195">
    <property type="entry name" value="DHQS"/>
    <property type="match status" value="1"/>
</dbReference>
<keyword evidence="6" id="KW-0862">Zinc</keyword>
<dbReference type="Gene3D" id="3.40.50.1970">
    <property type="match status" value="1"/>
</dbReference>
<dbReference type="GO" id="GO:0000166">
    <property type="term" value="F:nucleotide binding"/>
    <property type="evidence" value="ECO:0007669"/>
    <property type="project" value="UniProtKB-KW"/>
</dbReference>
<dbReference type="EMBL" id="CP071412">
    <property type="protein sequence ID" value="QSW37978.1"/>
    <property type="molecule type" value="Genomic_DNA"/>
</dbReference>
<evidence type="ECO:0000256" key="6">
    <source>
        <dbReference type="ARBA" id="ARBA00022833"/>
    </source>
</evidence>
<dbReference type="PIRSF" id="PIRSF001455">
    <property type="entry name" value="DHQ_synth"/>
    <property type="match status" value="1"/>
</dbReference>
<evidence type="ECO:0000256" key="5">
    <source>
        <dbReference type="ARBA" id="ARBA00022741"/>
    </source>
</evidence>
<dbReference type="Gene3D" id="1.20.1090.10">
    <property type="entry name" value="Dehydroquinate synthase-like - alpha domain"/>
    <property type="match status" value="1"/>
</dbReference>
<organism evidence="12 13">
    <name type="scientific">Candidatus Vidania fulgoroideorum</name>
    <dbReference type="NCBI Taxonomy" id="881286"/>
    <lineage>
        <taxon>Bacteria</taxon>
        <taxon>Pseudomonadati</taxon>
        <taxon>Pseudomonadota</taxon>
        <taxon>Betaproteobacteria</taxon>
        <taxon>Candidatus Vidania</taxon>
    </lineage>
</organism>
<evidence type="ECO:0000259" key="10">
    <source>
        <dbReference type="Pfam" id="PF01761"/>
    </source>
</evidence>
<reference evidence="12" key="1">
    <citation type="submission" date="2021-02" db="EMBL/GenBank/DDBJ databases">
        <authorList>
            <person name="Franco D."/>
        </authorList>
    </citation>
    <scope>NUCLEOTIDE SEQUENCE</scope>
    <source>
        <strain evidence="12">RANSCY</strain>
    </source>
</reference>
<dbReference type="AlphaFoldDB" id="A0A974X9B0"/>
<keyword evidence="9" id="KW-0170">Cobalt</keyword>
<feature type="domain" description="3-dehydroquinate synthase C-terminal" evidence="11">
    <location>
        <begin position="171"/>
        <end position="313"/>
    </location>
</feature>
<name>A0A974X9B0_9PROT</name>
<dbReference type="Pfam" id="PF01761">
    <property type="entry name" value="DHQ_synthase"/>
    <property type="match status" value="1"/>
</dbReference>
<dbReference type="FunFam" id="3.40.50.1970:FF:000007">
    <property type="entry name" value="Pentafunctional AROM polypeptide"/>
    <property type="match status" value="1"/>
</dbReference>
<evidence type="ECO:0000259" key="11">
    <source>
        <dbReference type="Pfam" id="PF24621"/>
    </source>
</evidence>
<dbReference type="GO" id="GO:0009073">
    <property type="term" value="P:aromatic amino acid family biosynthetic process"/>
    <property type="evidence" value="ECO:0007669"/>
    <property type="project" value="InterPro"/>
</dbReference>
<dbReference type="InterPro" id="IPR030960">
    <property type="entry name" value="DHQS/DOIS_N"/>
</dbReference>
<dbReference type="InterPro" id="IPR030963">
    <property type="entry name" value="DHQ_synth_fam"/>
</dbReference>
<evidence type="ECO:0000313" key="13">
    <source>
        <dbReference type="Proteomes" id="UP000663347"/>
    </source>
</evidence>
<keyword evidence="5" id="KW-0547">Nucleotide-binding</keyword>